<evidence type="ECO:0000313" key="3">
    <source>
        <dbReference type="Proteomes" id="UP000273143"/>
    </source>
</evidence>
<proteinExistence type="predicted"/>
<name>A0A3S9XA99_9GAMM</name>
<dbReference type="RefSeq" id="WP_127161572.1">
    <property type="nucleotide sequence ID" value="NZ_CP029822.1"/>
</dbReference>
<accession>A0A3S9XA99</accession>
<dbReference type="AlphaFoldDB" id="A0A3S9XA99"/>
<keyword evidence="1" id="KW-0175">Coiled coil</keyword>
<organism evidence="2 3">
    <name type="scientific">Entomomonas moraniae</name>
    <dbReference type="NCBI Taxonomy" id="2213226"/>
    <lineage>
        <taxon>Bacteria</taxon>
        <taxon>Pseudomonadati</taxon>
        <taxon>Pseudomonadota</taxon>
        <taxon>Gammaproteobacteria</taxon>
        <taxon>Pseudomonadales</taxon>
        <taxon>Pseudomonadaceae</taxon>
        <taxon>Entomomonas</taxon>
    </lineage>
</organism>
<dbReference type="Proteomes" id="UP000273143">
    <property type="component" value="Chromosome"/>
</dbReference>
<evidence type="ECO:0000256" key="1">
    <source>
        <dbReference type="SAM" id="Coils"/>
    </source>
</evidence>
<feature type="coiled-coil region" evidence="1">
    <location>
        <begin position="193"/>
        <end position="220"/>
    </location>
</feature>
<keyword evidence="3" id="KW-1185">Reference proteome</keyword>
<gene>
    <name evidence="2" type="ORF">DM558_00535</name>
</gene>
<evidence type="ECO:0008006" key="4">
    <source>
        <dbReference type="Google" id="ProtNLM"/>
    </source>
</evidence>
<evidence type="ECO:0000313" key="2">
    <source>
        <dbReference type="EMBL" id="AZS49355.1"/>
    </source>
</evidence>
<dbReference type="KEGG" id="emo:DM558_00535"/>
<reference evidence="3" key="1">
    <citation type="submission" date="2018-06" db="EMBL/GenBank/DDBJ databases">
        <title>Complete genome of Pseudomonas insecticola strain QZS01.</title>
        <authorList>
            <person name="Wang J."/>
            <person name="Su Q."/>
        </authorList>
    </citation>
    <scope>NUCLEOTIDE SEQUENCE [LARGE SCALE GENOMIC DNA]</scope>
    <source>
        <strain evidence="3">QZS01</strain>
    </source>
</reference>
<dbReference type="EMBL" id="CP029822">
    <property type="protein sequence ID" value="AZS49355.1"/>
    <property type="molecule type" value="Genomic_DNA"/>
</dbReference>
<protein>
    <recommendedName>
        <fullName evidence="4">Tail fiber protein</fullName>
    </recommendedName>
</protein>
<sequence>MTVTTNLNFKEYQANGIATTFTIPFLLLNENDLNITIDSVTVSKNVYKINGIGNPQSEIIFYSAPKGKLVLQRSITLLRDTDYQENGDLLAATLNQDFDRIYLILQGFRQNDNQTLKVSDPEGINTLPLAALRANKILGFGSDGQPLLTAIASGSALELAQSLADTSDLTKGAGIVGYNNELPYPEATIGSGLNNANKSITALNTQNKTLTEKVTKLEQESGKETFTILYPNGGTKETPANIATNKRYIEDNPYPASKVICELEIYYGGVWGTTGWINSGGGWGAVAGHNIETNKIIIQTGSSGIAGPSNAHGNTLGTTSTGITTAPCRVKIWRTA</sequence>